<feature type="compositionally biased region" description="Low complexity" evidence="11">
    <location>
        <begin position="397"/>
        <end position="408"/>
    </location>
</feature>
<dbReference type="Pfam" id="PF06969">
    <property type="entry name" value="HemN_C"/>
    <property type="match status" value="1"/>
</dbReference>
<proteinExistence type="inferred from homology"/>
<feature type="region of interest" description="Disordered" evidence="11">
    <location>
        <begin position="386"/>
        <end position="408"/>
    </location>
</feature>
<evidence type="ECO:0000313" key="13">
    <source>
        <dbReference type="EMBL" id="ABM61747.1"/>
    </source>
</evidence>
<evidence type="ECO:0000256" key="6">
    <source>
        <dbReference type="ARBA" id="ARBA00022723"/>
    </source>
</evidence>
<evidence type="ECO:0000256" key="8">
    <source>
        <dbReference type="ARBA" id="ARBA00023014"/>
    </source>
</evidence>
<dbReference type="InterPro" id="IPR006638">
    <property type="entry name" value="Elp3/MiaA/NifB-like_rSAM"/>
</dbReference>
<dbReference type="InterPro" id="IPR013785">
    <property type="entry name" value="Aldolase_TIM"/>
</dbReference>
<keyword evidence="14" id="KW-1185">Reference proteome</keyword>
<comment type="cofactor">
    <cofactor evidence="1">
        <name>[4Fe-4S] cluster</name>
        <dbReference type="ChEBI" id="CHEBI:49883"/>
    </cofactor>
</comment>
<keyword evidence="9 10" id="KW-0143">Chaperone</keyword>
<dbReference type="AlphaFoldDB" id="A1WVN5"/>
<dbReference type="eggNOG" id="COG0635">
    <property type="taxonomic scope" value="Bacteria"/>
</dbReference>
<keyword evidence="10" id="KW-0004">4Fe-4S</keyword>
<keyword evidence="10" id="KW-0963">Cytoplasm</keyword>
<dbReference type="KEGG" id="hha:Hhal_0971"/>
<evidence type="ECO:0000259" key="12">
    <source>
        <dbReference type="PROSITE" id="PS51918"/>
    </source>
</evidence>
<dbReference type="PANTHER" id="PTHR13932">
    <property type="entry name" value="COPROPORPHYRINIGEN III OXIDASE"/>
    <property type="match status" value="1"/>
</dbReference>
<dbReference type="InterPro" id="IPR034505">
    <property type="entry name" value="Coproporphyrinogen-III_oxidase"/>
</dbReference>
<comment type="subcellular location">
    <subcellularLocation>
        <location evidence="10">Cytoplasm</location>
    </subcellularLocation>
</comment>
<evidence type="ECO:0000256" key="3">
    <source>
        <dbReference type="ARBA" id="ARBA00017228"/>
    </source>
</evidence>
<dbReference type="PROSITE" id="PS51918">
    <property type="entry name" value="RADICAL_SAM"/>
    <property type="match status" value="1"/>
</dbReference>
<protein>
    <recommendedName>
        <fullName evidence="3 10">Heme chaperone HemW</fullName>
    </recommendedName>
</protein>
<dbReference type="GO" id="GO:0004109">
    <property type="term" value="F:coproporphyrinogen oxidase activity"/>
    <property type="evidence" value="ECO:0007669"/>
    <property type="project" value="InterPro"/>
</dbReference>
<dbReference type="SFLD" id="SFLDG01082">
    <property type="entry name" value="B12-binding_domain_containing"/>
    <property type="match status" value="1"/>
</dbReference>
<dbReference type="SFLD" id="SFLDG01065">
    <property type="entry name" value="anaerobic_coproporphyrinogen-I"/>
    <property type="match status" value="1"/>
</dbReference>
<dbReference type="NCBIfam" id="TIGR00539">
    <property type="entry name" value="hemN_rel"/>
    <property type="match status" value="1"/>
</dbReference>
<comment type="function">
    <text evidence="10">Probably acts as a heme chaperone, transferring heme to an unknown acceptor. Binds one molecule of heme per monomer, possibly covalently. Binds 1 [4Fe-4S] cluster. The cluster is coordinated with 3 cysteines and an exchangeable S-adenosyl-L-methionine.</text>
</comment>
<evidence type="ECO:0000256" key="9">
    <source>
        <dbReference type="ARBA" id="ARBA00023186"/>
    </source>
</evidence>
<comment type="similarity">
    <text evidence="2">Belongs to the anaerobic coproporphyrinogen-III oxidase family. HemW subfamily.</text>
</comment>
<dbReference type="SUPFAM" id="SSF102114">
    <property type="entry name" value="Radical SAM enzymes"/>
    <property type="match status" value="1"/>
</dbReference>
<evidence type="ECO:0000256" key="2">
    <source>
        <dbReference type="ARBA" id="ARBA00006100"/>
    </source>
</evidence>
<keyword evidence="8 10" id="KW-0411">Iron-sulfur</keyword>
<keyword evidence="5 10" id="KW-0949">S-adenosyl-L-methionine</keyword>
<dbReference type="GO" id="GO:0006779">
    <property type="term" value="P:porphyrin-containing compound biosynthetic process"/>
    <property type="evidence" value="ECO:0007669"/>
    <property type="project" value="InterPro"/>
</dbReference>
<sequence>MSLGAGAQLPPLAVYIHLPWCLQRCGYCDFNAHALRGELPARAYVDALGRELRRQAPAALGRRVTSVFIGGGTPSLFPPGPIGELLDTLDAVLGLESGAEITLEANPGASENARLRGFRQAGVTRLSLGVQSLDDTLLARLGRIHDAVAAREAVAEAYAVGFRGINADVMYGLPGQGVTGAEADVAGVIALGADHVSHYQLTIEPETPFGRRPPPGLPDEETVLEMEAVCRQRLAQAGLERYEVSAFARPGQRSVHNLGYWTFGDYLGLGAGAAGKRTGADGRVLRTRQRRSPRAWMAAVGSARVEAECIELTPSEQAFEVLLNGLRLREGLPERLAVARSGCSLPALRDWLAPLCAGGWLEWRGGRIRASAAGYEMLDTLLLELLPGPPDPGSGGSAPSSHGGNALK</sequence>
<keyword evidence="7 10" id="KW-0408">Iron</keyword>
<dbReference type="PANTHER" id="PTHR13932:SF5">
    <property type="entry name" value="RADICAL S-ADENOSYL METHIONINE DOMAIN-CONTAINING PROTEIN 1, MITOCHONDRIAL"/>
    <property type="match status" value="1"/>
</dbReference>
<name>A1WVN5_HALHL</name>
<reference evidence="14" key="1">
    <citation type="submission" date="2006-12" db="EMBL/GenBank/DDBJ databases">
        <title>Complete sequence of Halorhodospira halophila SL1.</title>
        <authorList>
            <consortium name="US DOE Joint Genome Institute"/>
            <person name="Copeland A."/>
            <person name="Lucas S."/>
            <person name="Lapidus A."/>
            <person name="Barry K."/>
            <person name="Detter J.C."/>
            <person name="Glavina del Rio T."/>
            <person name="Hammon N."/>
            <person name="Israni S."/>
            <person name="Dalin E."/>
            <person name="Tice H."/>
            <person name="Pitluck S."/>
            <person name="Saunders E."/>
            <person name="Brettin T."/>
            <person name="Bruce D."/>
            <person name="Han C."/>
            <person name="Tapia R."/>
            <person name="Schmutz J."/>
            <person name="Larimer F."/>
            <person name="Land M."/>
            <person name="Hauser L."/>
            <person name="Kyrpides N."/>
            <person name="Mikhailova N."/>
            <person name="Hoff W."/>
            <person name="Richardson P."/>
        </authorList>
    </citation>
    <scope>NUCLEOTIDE SEQUENCE [LARGE SCALE GENOMIC DNA]</scope>
    <source>
        <strain evidence="14">DSM 244 / SL1</strain>
    </source>
</reference>
<dbReference type="GO" id="GO:0005737">
    <property type="term" value="C:cytoplasm"/>
    <property type="evidence" value="ECO:0007669"/>
    <property type="project" value="UniProtKB-SubCell"/>
</dbReference>
<evidence type="ECO:0000256" key="11">
    <source>
        <dbReference type="SAM" id="MobiDB-lite"/>
    </source>
</evidence>
<dbReference type="STRING" id="349124.Hhal_0971"/>
<evidence type="ECO:0000256" key="7">
    <source>
        <dbReference type="ARBA" id="ARBA00023004"/>
    </source>
</evidence>
<evidence type="ECO:0000313" key="14">
    <source>
        <dbReference type="Proteomes" id="UP000000647"/>
    </source>
</evidence>
<evidence type="ECO:0000256" key="4">
    <source>
        <dbReference type="ARBA" id="ARBA00022617"/>
    </source>
</evidence>
<dbReference type="HOGENOM" id="CLU_027579_2_1_6"/>
<evidence type="ECO:0000256" key="1">
    <source>
        <dbReference type="ARBA" id="ARBA00001966"/>
    </source>
</evidence>
<dbReference type="SFLD" id="SFLDF00562">
    <property type="entry name" value="HemN-like__clustered_with_heat"/>
    <property type="match status" value="1"/>
</dbReference>
<evidence type="ECO:0000256" key="10">
    <source>
        <dbReference type="RuleBase" id="RU364116"/>
    </source>
</evidence>
<accession>A1WVN5</accession>
<reference evidence="13 14" key="2">
    <citation type="journal article" date="2013" name="Stand. Genomic Sci.">
        <title>Complete genome sequence of Halorhodospira halophila SL1.</title>
        <authorList>
            <person name="Challacombe J.F."/>
            <person name="Majid S."/>
            <person name="Deole R."/>
            <person name="Brettin T.S."/>
            <person name="Bruce D."/>
            <person name="Delano S.F."/>
            <person name="Detter J.C."/>
            <person name="Gleasner C.D."/>
            <person name="Han C.S."/>
            <person name="Misra M."/>
            <person name="Reitenga K.G."/>
            <person name="Mikhailova N."/>
            <person name="Woyke T."/>
            <person name="Pitluck S."/>
            <person name="Nolan M."/>
            <person name="Land M.L."/>
            <person name="Saunders E."/>
            <person name="Tapia R."/>
            <person name="Lapidus A."/>
            <person name="Ivanova N."/>
            <person name="Hoff W.D."/>
        </authorList>
    </citation>
    <scope>NUCLEOTIDE SEQUENCE [LARGE SCALE GENOMIC DNA]</scope>
    <source>
        <strain evidence="14">DSM 244 / SL1</strain>
    </source>
</reference>
<dbReference type="CDD" id="cd01335">
    <property type="entry name" value="Radical_SAM"/>
    <property type="match status" value="1"/>
</dbReference>
<dbReference type="SMART" id="SM00729">
    <property type="entry name" value="Elp3"/>
    <property type="match status" value="1"/>
</dbReference>
<dbReference type="Pfam" id="PF04055">
    <property type="entry name" value="Radical_SAM"/>
    <property type="match status" value="1"/>
</dbReference>
<dbReference type="SFLD" id="SFLDS00029">
    <property type="entry name" value="Radical_SAM"/>
    <property type="match status" value="1"/>
</dbReference>
<dbReference type="RefSeq" id="WP_011813770.1">
    <property type="nucleotide sequence ID" value="NC_008789.1"/>
</dbReference>
<keyword evidence="13" id="KW-0560">Oxidoreductase</keyword>
<dbReference type="OrthoDB" id="9808022at2"/>
<dbReference type="GO" id="GO:0051539">
    <property type="term" value="F:4 iron, 4 sulfur cluster binding"/>
    <property type="evidence" value="ECO:0007669"/>
    <property type="project" value="UniProtKB-UniRule"/>
</dbReference>
<dbReference type="InterPro" id="IPR004559">
    <property type="entry name" value="HemW-like"/>
</dbReference>
<dbReference type="EMBL" id="CP000544">
    <property type="protein sequence ID" value="ABM61747.1"/>
    <property type="molecule type" value="Genomic_DNA"/>
</dbReference>
<gene>
    <name evidence="13" type="ordered locus">Hhal_0971</name>
</gene>
<dbReference type="InterPro" id="IPR007197">
    <property type="entry name" value="rSAM"/>
</dbReference>
<dbReference type="InterPro" id="IPR058240">
    <property type="entry name" value="rSAM_sf"/>
</dbReference>
<dbReference type="InterPro" id="IPR010723">
    <property type="entry name" value="HemN_C"/>
</dbReference>
<dbReference type="GO" id="GO:0046872">
    <property type="term" value="F:metal ion binding"/>
    <property type="evidence" value="ECO:0007669"/>
    <property type="project" value="UniProtKB-UniRule"/>
</dbReference>
<feature type="domain" description="Radical SAM core" evidence="12">
    <location>
        <begin position="6"/>
        <end position="240"/>
    </location>
</feature>
<dbReference type="Gene3D" id="3.20.20.70">
    <property type="entry name" value="Aldolase class I"/>
    <property type="match status" value="1"/>
</dbReference>
<dbReference type="Proteomes" id="UP000000647">
    <property type="component" value="Chromosome"/>
</dbReference>
<dbReference type="SFLD" id="SFLDF00288">
    <property type="entry name" value="HemN-like__clustered_with_nucl"/>
    <property type="match status" value="1"/>
</dbReference>
<evidence type="ECO:0000256" key="5">
    <source>
        <dbReference type="ARBA" id="ARBA00022691"/>
    </source>
</evidence>
<keyword evidence="6 10" id="KW-0479">Metal-binding</keyword>
<organism evidence="13 14">
    <name type="scientific">Halorhodospira halophila (strain DSM 244 / SL1)</name>
    <name type="common">Ectothiorhodospira halophila (strain DSM 244 / SL1)</name>
    <dbReference type="NCBI Taxonomy" id="349124"/>
    <lineage>
        <taxon>Bacteria</taxon>
        <taxon>Pseudomonadati</taxon>
        <taxon>Pseudomonadota</taxon>
        <taxon>Gammaproteobacteria</taxon>
        <taxon>Chromatiales</taxon>
        <taxon>Ectothiorhodospiraceae</taxon>
        <taxon>Halorhodospira</taxon>
    </lineage>
</organism>
<keyword evidence="4 10" id="KW-0349">Heme</keyword>